<gene>
    <name evidence="2" type="ORF">EP57_14015</name>
</gene>
<dbReference type="Proteomes" id="UP000029844">
    <property type="component" value="Unassembled WGS sequence"/>
</dbReference>
<dbReference type="NCBIfam" id="TIGR01167">
    <property type="entry name" value="LPXTG_anchor"/>
    <property type="match status" value="1"/>
</dbReference>
<dbReference type="eggNOG" id="ENOG5034A5N">
    <property type="taxonomic scope" value="Bacteria"/>
</dbReference>
<keyword evidence="3" id="KW-1185">Reference proteome</keyword>
<feature type="transmembrane region" description="Helical" evidence="1">
    <location>
        <begin position="7"/>
        <end position="26"/>
    </location>
</feature>
<evidence type="ECO:0000313" key="3">
    <source>
        <dbReference type="Proteomes" id="UP000029844"/>
    </source>
</evidence>
<dbReference type="AlphaFoldDB" id="A0A099W3U2"/>
<protein>
    <submittedName>
        <fullName evidence="2">Uncharacterized protein</fullName>
    </submittedName>
</protein>
<dbReference type="STRING" id="1552123.EP57_14015"/>
<comment type="caution">
    <text evidence="2">The sequence shown here is derived from an EMBL/GenBank/DDBJ whole genome shotgun (WGS) entry which is preliminary data.</text>
</comment>
<dbReference type="EMBL" id="JNFA01000028">
    <property type="protein sequence ID" value="KGL39043.1"/>
    <property type="molecule type" value="Genomic_DNA"/>
</dbReference>
<keyword evidence="1" id="KW-0812">Transmembrane</keyword>
<dbReference type="RefSeq" id="WP_036087548.1">
    <property type="nucleotide sequence ID" value="NZ_JAAROO010000004.1"/>
</dbReference>
<keyword evidence="1" id="KW-0472">Membrane</keyword>
<evidence type="ECO:0000256" key="1">
    <source>
        <dbReference type="SAM" id="Phobius"/>
    </source>
</evidence>
<evidence type="ECO:0000313" key="2">
    <source>
        <dbReference type="EMBL" id="KGL39043.1"/>
    </source>
</evidence>
<organism evidence="2 3">
    <name type="scientific">Listeria booriae</name>
    <dbReference type="NCBI Taxonomy" id="1552123"/>
    <lineage>
        <taxon>Bacteria</taxon>
        <taxon>Bacillati</taxon>
        <taxon>Bacillota</taxon>
        <taxon>Bacilli</taxon>
        <taxon>Bacillales</taxon>
        <taxon>Listeriaceae</taxon>
        <taxon>Listeria</taxon>
    </lineage>
</organism>
<accession>A0A099W3U2</accession>
<feature type="transmembrane region" description="Helical" evidence="1">
    <location>
        <begin position="32"/>
        <end position="51"/>
    </location>
</feature>
<keyword evidence="1" id="KW-1133">Transmembrane helix</keyword>
<reference evidence="2 3" key="1">
    <citation type="submission" date="2014-05" db="EMBL/GenBank/DDBJ databases">
        <title>Novel Listeriaceae from food processing environments.</title>
        <authorList>
            <person name="den Bakker H.C."/>
        </authorList>
    </citation>
    <scope>NUCLEOTIDE SEQUENCE [LARGE SCALE GENOMIC DNA]</scope>
    <source>
        <strain evidence="2 3">FSL A5-0281</strain>
    </source>
</reference>
<sequence>MMKSAANGLFIMSLGLIIIVFSPTLGGTSTNLPMMLTGVLVVILGALMVFLKKKKDKKS</sequence>
<name>A0A099W3U2_9LIST</name>
<proteinExistence type="predicted"/>